<dbReference type="KEGG" id="chn:A605_05015"/>
<gene>
    <name evidence="2" type="ORF">A605_05015</name>
</gene>
<accession>M1MWB3</accession>
<dbReference type="EMBL" id="CP003697">
    <property type="protein sequence ID" value="AGF72009.1"/>
    <property type="molecule type" value="Genomic_DNA"/>
</dbReference>
<feature type="region of interest" description="Disordered" evidence="1">
    <location>
        <begin position="1"/>
        <end position="24"/>
    </location>
</feature>
<dbReference type="PATRIC" id="fig|1121362.3.peg.1007"/>
<dbReference type="AlphaFoldDB" id="M1MWB3"/>
<evidence type="ECO:0000313" key="2">
    <source>
        <dbReference type="EMBL" id="AGF72009.1"/>
    </source>
</evidence>
<dbReference type="Proteomes" id="UP000011723">
    <property type="component" value="Chromosome"/>
</dbReference>
<proteinExistence type="predicted"/>
<dbReference type="eggNOG" id="ENOG5030ICK">
    <property type="taxonomic scope" value="Bacteria"/>
</dbReference>
<dbReference type="STRING" id="1121362.A605_05015"/>
<dbReference type="OrthoDB" id="4392217at2"/>
<keyword evidence="3" id="KW-1185">Reference proteome</keyword>
<protein>
    <submittedName>
        <fullName evidence="2">Uncharacterized protein</fullName>
    </submittedName>
</protein>
<dbReference type="RefSeq" id="WP_015400428.1">
    <property type="nucleotide sequence ID" value="NC_020302.1"/>
</dbReference>
<organism evidence="2 3">
    <name type="scientific">Corynebacterium halotolerans YIM 70093 = DSM 44683</name>
    <dbReference type="NCBI Taxonomy" id="1121362"/>
    <lineage>
        <taxon>Bacteria</taxon>
        <taxon>Bacillati</taxon>
        <taxon>Actinomycetota</taxon>
        <taxon>Actinomycetes</taxon>
        <taxon>Mycobacteriales</taxon>
        <taxon>Corynebacteriaceae</taxon>
        <taxon>Corynebacterium</taxon>
    </lineage>
</organism>
<reference evidence="2 3" key="1">
    <citation type="journal article" date="2012" name="Stand. Genomic Sci.">
        <title>Genome sequence of the halotolerant bacterium Corynebacterium halotolerans type strain YIM 70093(T) (= DSM 44683(T)).</title>
        <authorList>
            <person name="Ruckert C."/>
            <person name="Albersmeier A."/>
            <person name="Al-Dilaimi A."/>
            <person name="Niehaus K."/>
            <person name="Szczepanowski R."/>
            <person name="Kalinowski J."/>
        </authorList>
    </citation>
    <scope>NUCLEOTIDE SEQUENCE [LARGE SCALE GENOMIC DNA]</scope>
    <source>
        <strain evidence="2">YIM 70093</strain>
    </source>
</reference>
<name>M1MWB3_9CORY</name>
<evidence type="ECO:0000256" key="1">
    <source>
        <dbReference type="SAM" id="MobiDB-lite"/>
    </source>
</evidence>
<dbReference type="HOGENOM" id="CLU_047808_0_0_11"/>
<evidence type="ECO:0000313" key="3">
    <source>
        <dbReference type="Proteomes" id="UP000011723"/>
    </source>
</evidence>
<sequence>MFFRRRARKRLGEPDPSFPGMTRGRADELRTALRKAVADSGATARFDGMHGIIEHPRRGRVTLNLENLVDDVARSQHPRAAATMARSFVAAMLDDRGADILDTAELYAGLRLRVAPTTGLVPEESEIVTAASLHAFTADTAVTLVLDTEHSIRTMPLERLRPVDDLDTLVRAARTNLREELLGAPVVAQRHPGSEEHPGARFWSFESGSYYIASAPILIEDVLTSWAPGLDRSLGVLFAMPTRHVLLAREVTLGDDLLEGLGRMAPVAAQLAISRPHTVSPLLHLFHDGEVSTLSTFDQEARQLQISPTPYLLELMSQR</sequence>